<dbReference type="Gene3D" id="3.30.40.10">
    <property type="entry name" value="Zinc/RING finger domain, C3HC4 (zinc finger)"/>
    <property type="match status" value="1"/>
</dbReference>
<dbReference type="InterPro" id="IPR013083">
    <property type="entry name" value="Znf_RING/FYVE/PHD"/>
</dbReference>
<dbReference type="GO" id="GO:0031267">
    <property type="term" value="F:small GTPase binding"/>
    <property type="evidence" value="ECO:0007669"/>
    <property type="project" value="TreeGrafter"/>
</dbReference>
<dbReference type="InterPro" id="IPR009091">
    <property type="entry name" value="RCC1/BLIP-II"/>
</dbReference>
<keyword evidence="1" id="KW-0479">Metal-binding</keyword>
<feature type="repeat" description="RCC1" evidence="6">
    <location>
        <begin position="282"/>
        <end position="337"/>
    </location>
</feature>
<dbReference type="Gene3D" id="2.130.10.30">
    <property type="entry name" value="Regulator of chromosome condensation 1/beta-lactamase-inhibitor protein II"/>
    <property type="match status" value="2"/>
</dbReference>
<dbReference type="EMBL" id="LN483166">
    <property type="protein sequence ID" value="CED84407.1"/>
    <property type="molecule type" value="Genomic_DNA"/>
</dbReference>
<name>A0A0F7SQB7_PHARH</name>
<dbReference type="Pfam" id="PF00628">
    <property type="entry name" value="PHD"/>
    <property type="match status" value="1"/>
</dbReference>
<dbReference type="SMART" id="SM00249">
    <property type="entry name" value="PHD"/>
    <property type="match status" value="1"/>
</dbReference>
<dbReference type="InterPro" id="IPR001965">
    <property type="entry name" value="Znf_PHD"/>
</dbReference>
<dbReference type="PROSITE" id="PS50016">
    <property type="entry name" value="ZF_PHD_2"/>
    <property type="match status" value="1"/>
</dbReference>
<dbReference type="InterPro" id="IPR028641">
    <property type="entry name" value="RCC2"/>
</dbReference>
<keyword evidence="2" id="KW-0677">Repeat</keyword>
<dbReference type="SUPFAM" id="SSF50985">
    <property type="entry name" value="RCC1/BLIP-II"/>
    <property type="match status" value="1"/>
</dbReference>
<proteinExistence type="predicted"/>
<dbReference type="PANTHER" id="PTHR46207:SF1">
    <property type="entry name" value="PROTEIN RCC2"/>
    <property type="match status" value="1"/>
</dbReference>
<evidence type="ECO:0000256" key="6">
    <source>
        <dbReference type="PROSITE-ProRule" id="PRU00235"/>
    </source>
</evidence>
<feature type="domain" description="PHD-type" evidence="8">
    <location>
        <begin position="470"/>
        <end position="523"/>
    </location>
</feature>
<reference evidence="9" key="1">
    <citation type="submission" date="2014-08" db="EMBL/GenBank/DDBJ databases">
        <authorList>
            <person name="Sharma Rahul"/>
            <person name="Thines Marco"/>
        </authorList>
    </citation>
    <scope>NUCLEOTIDE SEQUENCE</scope>
</reference>
<dbReference type="GO" id="GO:0016020">
    <property type="term" value="C:membrane"/>
    <property type="evidence" value="ECO:0007669"/>
    <property type="project" value="TreeGrafter"/>
</dbReference>
<keyword evidence="4" id="KW-0862">Zinc</keyword>
<evidence type="ECO:0000256" key="1">
    <source>
        <dbReference type="ARBA" id="ARBA00022723"/>
    </source>
</evidence>
<keyword evidence="3 5" id="KW-0863">Zinc-finger</keyword>
<dbReference type="SUPFAM" id="SSF57903">
    <property type="entry name" value="FYVE/PHD zinc finger"/>
    <property type="match status" value="1"/>
</dbReference>
<dbReference type="InterPro" id="IPR019787">
    <property type="entry name" value="Znf_PHD-finger"/>
</dbReference>
<dbReference type="InterPro" id="IPR000408">
    <property type="entry name" value="Reg_chr_condens"/>
</dbReference>
<dbReference type="PANTHER" id="PTHR46207">
    <property type="entry name" value="PROTEIN RCC2"/>
    <property type="match status" value="1"/>
</dbReference>
<sequence>MTSVSSSEQAKFGRVLIAGGTDWPSLGRKEGKIDLRPNLMGPHILRSLCNVQVQSVHSSPSGSHFICIDTIGHAHLFGRNSPSALGSPQADPTSPSVFRPRGVGLAFDVEDLPSFESCMPHVAEFVSETRPKMISPDMVGAKKKAKFVKGVVGRGLSILIDSEGDAWVSGEDKLGQCGLSSSSSMIKNFTRIKGPWGSKKIVDGSAGVNFSLLLDEEGKVYSFGSAEFGQLGHGKTGEHIISSGKNGFEVSWEPKLIKALDDKKIVQIASGNSHSLALDSEGFVYVWGYNGYCRLGLGHQKDQLLPVVVPQFAQEKVILRAKSIACGPASSMVIDNQSMLLVAGRWKTTGEGSSGAPYTTFRFMSDMMQCKVTKVCAGSSAFFALSANPEKPAGTDEMITIGWGQAIQHGELAVGEGQPKSMTRPAKNFTLDGIKILDAACSAYTTVFLAEPSDAFSELPRHPLIEGLEDEPCAICRKNDSPGALEPLACDFCERAFHPSCLTPPLTAIPEEPEWFCPDHVTARPSFSARYDHRGMPLALSTTTGGKRKATTAAADNGKPKSGERF</sequence>
<evidence type="ECO:0000256" key="2">
    <source>
        <dbReference type="ARBA" id="ARBA00022737"/>
    </source>
</evidence>
<dbReference type="Pfam" id="PF25390">
    <property type="entry name" value="WD40_RLD"/>
    <property type="match status" value="1"/>
</dbReference>
<evidence type="ECO:0000256" key="4">
    <source>
        <dbReference type="ARBA" id="ARBA00022833"/>
    </source>
</evidence>
<feature type="region of interest" description="Disordered" evidence="7">
    <location>
        <begin position="539"/>
        <end position="566"/>
    </location>
</feature>
<accession>A0A0F7SQB7</accession>
<dbReference type="PROSITE" id="PS50012">
    <property type="entry name" value="RCC1_3"/>
    <property type="match status" value="2"/>
</dbReference>
<evidence type="ECO:0000256" key="5">
    <source>
        <dbReference type="PROSITE-ProRule" id="PRU00146"/>
    </source>
</evidence>
<evidence type="ECO:0000313" key="9">
    <source>
        <dbReference type="EMBL" id="CED84407.1"/>
    </source>
</evidence>
<dbReference type="AlphaFoldDB" id="A0A0F7SQB7"/>
<dbReference type="InterPro" id="IPR011011">
    <property type="entry name" value="Znf_FYVE_PHD"/>
</dbReference>
<organism evidence="9">
    <name type="scientific">Phaffia rhodozyma</name>
    <name type="common">Yeast</name>
    <name type="synonym">Xanthophyllomyces dendrorhous</name>
    <dbReference type="NCBI Taxonomy" id="264483"/>
    <lineage>
        <taxon>Eukaryota</taxon>
        <taxon>Fungi</taxon>
        <taxon>Dikarya</taxon>
        <taxon>Basidiomycota</taxon>
        <taxon>Agaricomycotina</taxon>
        <taxon>Tremellomycetes</taxon>
        <taxon>Cystofilobasidiales</taxon>
        <taxon>Mrakiaceae</taxon>
        <taxon>Phaffia</taxon>
    </lineage>
</organism>
<dbReference type="GO" id="GO:0008270">
    <property type="term" value="F:zinc ion binding"/>
    <property type="evidence" value="ECO:0007669"/>
    <property type="project" value="UniProtKB-KW"/>
</dbReference>
<evidence type="ECO:0000256" key="7">
    <source>
        <dbReference type="SAM" id="MobiDB-lite"/>
    </source>
</evidence>
<evidence type="ECO:0000259" key="8">
    <source>
        <dbReference type="PROSITE" id="PS50016"/>
    </source>
</evidence>
<evidence type="ECO:0000256" key="3">
    <source>
        <dbReference type="ARBA" id="ARBA00022771"/>
    </source>
</evidence>
<dbReference type="PROSITE" id="PS00626">
    <property type="entry name" value="RCC1_2"/>
    <property type="match status" value="1"/>
</dbReference>
<feature type="repeat" description="RCC1" evidence="6">
    <location>
        <begin position="218"/>
        <end position="281"/>
    </location>
</feature>
<protein>
    <submittedName>
        <fullName evidence="9">Uncharacterized conserved protein, contains RCC1 domain</fullName>
    </submittedName>
</protein>
<dbReference type="InterPro" id="IPR058923">
    <property type="entry name" value="RCC1-like_dom"/>
</dbReference>